<dbReference type="Gene3D" id="3.30.1370.60">
    <property type="entry name" value="Hypothetical oxidoreductase yiak, domain 2"/>
    <property type="match status" value="1"/>
</dbReference>
<proteinExistence type="inferred from homology"/>
<comment type="similarity">
    <text evidence="1">Belongs to the LDH2/MDH2 oxidoreductase family.</text>
</comment>
<dbReference type="InterPro" id="IPR043143">
    <property type="entry name" value="Mal/L-sulf/L-lact_DH-like_NADP"/>
</dbReference>
<name>A0A7Y7YG46_9PSED</name>
<dbReference type="PANTHER" id="PTHR11091">
    <property type="entry name" value="OXIDOREDUCTASE-RELATED"/>
    <property type="match status" value="1"/>
</dbReference>
<dbReference type="GO" id="GO:0016491">
    <property type="term" value="F:oxidoreductase activity"/>
    <property type="evidence" value="ECO:0007669"/>
    <property type="project" value="UniProtKB-KW"/>
</dbReference>
<dbReference type="Gene3D" id="1.10.1530.10">
    <property type="match status" value="1"/>
</dbReference>
<evidence type="ECO:0000256" key="2">
    <source>
        <dbReference type="ARBA" id="ARBA00023002"/>
    </source>
</evidence>
<dbReference type="InterPro" id="IPR003767">
    <property type="entry name" value="Malate/L-lactate_DH-like"/>
</dbReference>
<dbReference type="InterPro" id="IPR036111">
    <property type="entry name" value="Mal/L-sulfo/L-lacto_DH-like_sf"/>
</dbReference>
<dbReference type="SUPFAM" id="SSF89733">
    <property type="entry name" value="L-sulfolactate dehydrogenase-like"/>
    <property type="match status" value="1"/>
</dbReference>
<sequence>MSTSLIVSLADIENRTAAALVASHVSPDNARAVARSIAFAERDGQQIVGLSYLPTYCDHAACGKVDGNAQPSVEALAPSLIRVDARTGFAHPALAVGMPLLVESARRQGMAALAVGQSYACGSLGYFVEELAEQGLVALMVANASPSIAPHGGKQAFFGTNPLAFATPRQGRPPLVIDQSSSVVAKVAVIDAHRRGVALPAGWALDADGQPTTDADAAMAGSLSSIGGYKGASLALLIDILAGGLSGSNFSFEASSFGDCEGGPPRTGQLVIAFDPAAFGGAAFVARTEALFAALQTEPQVRLPGARRLQARQRNENGIEVPRELWDLIGRYVAQGSPVARTGGAQ</sequence>
<keyword evidence="2" id="KW-0560">Oxidoreductase</keyword>
<comment type="caution">
    <text evidence="3">The sequence shown here is derived from an EMBL/GenBank/DDBJ whole genome shotgun (WGS) entry which is preliminary data.</text>
</comment>
<accession>A0A7Y7YG46</accession>
<organism evidence="3 4">
    <name type="scientific">Pseudomonas gingeri</name>
    <dbReference type="NCBI Taxonomy" id="117681"/>
    <lineage>
        <taxon>Bacteria</taxon>
        <taxon>Pseudomonadati</taxon>
        <taxon>Pseudomonadota</taxon>
        <taxon>Gammaproteobacteria</taxon>
        <taxon>Pseudomonadales</taxon>
        <taxon>Pseudomonadaceae</taxon>
        <taxon>Pseudomonas</taxon>
    </lineage>
</organism>
<reference evidence="3 4" key="1">
    <citation type="submission" date="2020-04" db="EMBL/GenBank/DDBJ databases">
        <title>Molecular characterization of pseudomonads from Agaricus bisporus reveal novel blotch 2 pathogens in Western Europe.</title>
        <authorList>
            <person name="Taparia T."/>
            <person name="Krijger M."/>
            <person name="Haynes E."/>
            <person name="Elpinstone J.G."/>
            <person name="Noble R."/>
            <person name="Van Der Wolf J."/>
        </authorList>
    </citation>
    <scope>NUCLEOTIDE SEQUENCE [LARGE SCALE GENOMIC DNA]</scope>
    <source>
        <strain evidence="3 4">IPO3737</strain>
    </source>
</reference>
<dbReference type="PANTHER" id="PTHR11091:SF0">
    <property type="entry name" value="MALATE DEHYDROGENASE"/>
    <property type="match status" value="1"/>
</dbReference>
<dbReference type="EMBL" id="JACAQD010000035">
    <property type="protein sequence ID" value="NWC35798.1"/>
    <property type="molecule type" value="Genomic_DNA"/>
</dbReference>
<evidence type="ECO:0000256" key="1">
    <source>
        <dbReference type="ARBA" id="ARBA00006056"/>
    </source>
</evidence>
<dbReference type="AlphaFoldDB" id="A0A7Y7YG46"/>
<dbReference type="Proteomes" id="UP000520592">
    <property type="component" value="Unassembled WGS sequence"/>
</dbReference>
<dbReference type="Pfam" id="PF02615">
    <property type="entry name" value="Ldh_2"/>
    <property type="match status" value="1"/>
</dbReference>
<dbReference type="InterPro" id="IPR043144">
    <property type="entry name" value="Mal/L-sulf/L-lact_DH-like_ah"/>
</dbReference>
<gene>
    <name evidence="3" type="ORF">HX876_25850</name>
</gene>
<evidence type="ECO:0000313" key="4">
    <source>
        <dbReference type="Proteomes" id="UP000520592"/>
    </source>
</evidence>
<evidence type="ECO:0000313" key="3">
    <source>
        <dbReference type="EMBL" id="NWC35798.1"/>
    </source>
</evidence>
<protein>
    <submittedName>
        <fullName evidence="3">Ldh family oxidoreductase</fullName>
    </submittedName>
</protein>
<dbReference type="RefSeq" id="WP_177063132.1">
    <property type="nucleotide sequence ID" value="NZ_JACAPS010000055.1"/>
</dbReference>